<keyword evidence="1" id="KW-0255">Endonuclease</keyword>
<evidence type="ECO:0000313" key="1">
    <source>
        <dbReference type="EMBL" id="SDG07491.1"/>
    </source>
</evidence>
<gene>
    <name evidence="1" type="ORF">SAMN05660324_1816</name>
</gene>
<dbReference type="RefSeq" id="WP_242658252.1">
    <property type="nucleotide sequence ID" value="NZ_FNCF01000002.1"/>
</dbReference>
<dbReference type="InterPro" id="IPR011335">
    <property type="entry name" value="Restrct_endonuc-II-like"/>
</dbReference>
<evidence type="ECO:0000313" key="2">
    <source>
        <dbReference type="Proteomes" id="UP000198863"/>
    </source>
</evidence>
<organism evidence="1 2">
    <name type="scientific">Klenkia brasiliensis</name>
    <dbReference type="NCBI Taxonomy" id="333142"/>
    <lineage>
        <taxon>Bacteria</taxon>
        <taxon>Bacillati</taxon>
        <taxon>Actinomycetota</taxon>
        <taxon>Actinomycetes</taxon>
        <taxon>Geodermatophilales</taxon>
        <taxon>Geodermatophilaceae</taxon>
        <taxon>Klenkia</taxon>
    </lineage>
</organism>
<reference evidence="2" key="1">
    <citation type="submission" date="2016-10" db="EMBL/GenBank/DDBJ databases">
        <authorList>
            <person name="Varghese N."/>
            <person name="Submissions S."/>
        </authorList>
    </citation>
    <scope>NUCLEOTIDE SEQUENCE [LARGE SCALE GENOMIC DNA]</scope>
    <source>
        <strain evidence="2">DSM 44526</strain>
    </source>
</reference>
<dbReference type="SUPFAM" id="SSF52980">
    <property type="entry name" value="Restriction endonuclease-like"/>
    <property type="match status" value="1"/>
</dbReference>
<sequence length="293" mass="31350">MPTAPAVPPALAGRVFRGSDAVGRGLLTAAQLRSSAWRRLRQDVYVDASVPLTHRVRVAGVRLVMPAGAAFADLTAASLWGVPDLVGVDDPVDVVVPPGERWTPSSDVRARTAEVAGEVVLRGGAPVTSRVRTAVDLARRPGPPDERVVLVDRLVAGRLVGLPDLRSAVHSLPRCRGSAGARLAVDLADGLAESPQETRTRLHLRRGGVPAPVAQFCVLQDGRFVARVDFAWPDRKVALEYDGLWHAEPGRFAKDRARLNALQAAGWRVVFVTARDLHHPAELVARVLAVLAA</sequence>
<keyword evidence="2" id="KW-1185">Reference proteome</keyword>
<dbReference type="EMBL" id="FNCF01000002">
    <property type="protein sequence ID" value="SDG07491.1"/>
    <property type="molecule type" value="Genomic_DNA"/>
</dbReference>
<dbReference type="GO" id="GO:0004519">
    <property type="term" value="F:endonuclease activity"/>
    <property type="evidence" value="ECO:0007669"/>
    <property type="project" value="UniProtKB-KW"/>
</dbReference>
<dbReference type="Gene3D" id="3.40.960.10">
    <property type="entry name" value="VSR Endonuclease"/>
    <property type="match status" value="1"/>
</dbReference>
<dbReference type="AlphaFoldDB" id="A0A1G7R9L0"/>
<keyword evidence="1" id="KW-0540">Nuclease</keyword>
<keyword evidence="1" id="KW-0378">Hydrolase</keyword>
<name>A0A1G7R9L0_9ACTN</name>
<proteinExistence type="predicted"/>
<dbReference type="Proteomes" id="UP000198863">
    <property type="component" value="Unassembled WGS sequence"/>
</dbReference>
<protein>
    <submittedName>
        <fullName evidence="1">T/G mismatch-specific endonuclease</fullName>
    </submittedName>
</protein>
<accession>A0A1G7R9L0</accession>